<gene>
    <name evidence="1" type="ORF">S01H4_52768</name>
</gene>
<dbReference type="EMBL" id="BART01030187">
    <property type="protein sequence ID" value="GAH15083.1"/>
    <property type="molecule type" value="Genomic_DNA"/>
</dbReference>
<dbReference type="AlphaFoldDB" id="X1F2R5"/>
<protein>
    <submittedName>
        <fullName evidence="1">Uncharacterized protein</fullName>
    </submittedName>
</protein>
<comment type="caution">
    <text evidence="1">The sequence shown here is derived from an EMBL/GenBank/DDBJ whole genome shotgun (WGS) entry which is preliminary data.</text>
</comment>
<sequence>MVIFSVIKTFVVNVIKDASNVKPMFVKVALNCVQNVVILFVKIVRIQILMQRQPLW</sequence>
<evidence type="ECO:0000313" key="1">
    <source>
        <dbReference type="EMBL" id="GAH15083.1"/>
    </source>
</evidence>
<name>X1F2R5_9ZZZZ</name>
<proteinExistence type="predicted"/>
<reference evidence="1" key="1">
    <citation type="journal article" date="2014" name="Front. Microbiol.">
        <title>High frequency of phylogenetically diverse reductive dehalogenase-homologous genes in deep subseafloor sedimentary metagenomes.</title>
        <authorList>
            <person name="Kawai M."/>
            <person name="Futagami T."/>
            <person name="Toyoda A."/>
            <person name="Takaki Y."/>
            <person name="Nishi S."/>
            <person name="Hori S."/>
            <person name="Arai W."/>
            <person name="Tsubouchi T."/>
            <person name="Morono Y."/>
            <person name="Uchiyama I."/>
            <person name="Ito T."/>
            <person name="Fujiyama A."/>
            <person name="Inagaki F."/>
            <person name="Takami H."/>
        </authorList>
    </citation>
    <scope>NUCLEOTIDE SEQUENCE</scope>
    <source>
        <strain evidence="1">Expedition CK06-06</strain>
    </source>
</reference>
<organism evidence="1">
    <name type="scientific">marine sediment metagenome</name>
    <dbReference type="NCBI Taxonomy" id="412755"/>
    <lineage>
        <taxon>unclassified sequences</taxon>
        <taxon>metagenomes</taxon>
        <taxon>ecological metagenomes</taxon>
    </lineage>
</organism>
<accession>X1F2R5</accession>